<evidence type="ECO:0000259" key="9">
    <source>
        <dbReference type="Pfam" id="PF08100"/>
    </source>
</evidence>
<dbReference type="Gene3D" id="1.10.630.10">
    <property type="entry name" value="Cytochrome P450"/>
    <property type="match status" value="1"/>
</dbReference>
<evidence type="ECO:0000256" key="3">
    <source>
        <dbReference type="ARBA" id="ARBA00022691"/>
    </source>
</evidence>
<dbReference type="Pfam" id="PF00891">
    <property type="entry name" value="Methyltransf_2"/>
    <property type="match status" value="1"/>
</dbReference>
<dbReference type="PANTHER" id="PTHR43712:SF2">
    <property type="entry name" value="O-METHYLTRANSFERASE CICE"/>
    <property type="match status" value="1"/>
</dbReference>
<sequence>MSNSNGGSASGKPHGSALETLETIVGDLSRLVSSLKEPSLHAELVSKLHDAKILPDKKIESLAGEAVDLLDEAKQILQPSQLVLADHFMGYYLSTQSLVAAVAFKIPDILHNSPGLTVLELAREAGVREDRLRPVMRLLHNKGIFTYDASRDSYTNNPRSELVRTDHWTQWHTWVDLYATEFYDMARGIPASLRCDENRTAGQITYDTDDTIFSYFEKQGWIPRVHRAFNASQGAQAPGILMDYPWHEIGDKTVLDLGGGGGALMASLLRAHPIMRGGILDVAAVMEHTRPFFHSPNGQFADVGDRIAPIDLIDGDFLDGFIPPQEVYVMKWCLHNWLDPEAVRILRNIRDSIVPGDKSRLVVLDAVLRDGAMGRLTQYGDVQMLMSVKGRERTVEEWEALARAAGWEYVINGGIHRFSWARFLPTTGNAKLAEFKGNWRRFNQDALAHAKQQSTGAPIISMTAAVSAGAIDEEQLLQTLDESLFANLDVTVGGLSWVPVFLAAHEDVQDRLRTEIDSAVANGPESLHRYLADGRTTYLAACVMESSRLRPLAAFSVPQAAPTSRRFSVGQGEEYVIPGGTSFVVDAYALNVRNEAWAPDNEDFRPERFMERTDKEARDRRYLFWRFGFGPRQCMGRHAADLIIRMTVAHLVRHYDLGLLPSDDELGEKGWSRNRDSWITHPDFKIRCERRS</sequence>
<evidence type="ECO:0000256" key="5">
    <source>
        <dbReference type="ARBA" id="ARBA00023004"/>
    </source>
</evidence>
<keyword evidence="7" id="KW-0503">Monooxygenase</keyword>
<evidence type="ECO:0000259" key="8">
    <source>
        <dbReference type="Pfam" id="PF00891"/>
    </source>
</evidence>
<dbReference type="SUPFAM" id="SSF53335">
    <property type="entry name" value="S-adenosyl-L-methionine-dependent methyltransferases"/>
    <property type="match status" value="1"/>
</dbReference>
<dbReference type="Proteomes" id="UP000295703">
    <property type="component" value="Unassembled WGS sequence"/>
</dbReference>
<comment type="cofactor">
    <cofactor evidence="6">
        <name>heme</name>
        <dbReference type="ChEBI" id="CHEBI:30413"/>
    </cofactor>
</comment>
<evidence type="ECO:0000256" key="6">
    <source>
        <dbReference type="PIRSR" id="PIRSR602401-1"/>
    </source>
</evidence>
<dbReference type="InterPro" id="IPR036390">
    <property type="entry name" value="WH_DNA-bd_sf"/>
</dbReference>
<dbReference type="PROSITE" id="PS51683">
    <property type="entry name" value="SAM_OMT_II"/>
    <property type="match status" value="1"/>
</dbReference>
<keyword evidence="3" id="KW-0949">S-adenosyl-L-methionine</keyword>
<keyword evidence="7" id="KW-0560">Oxidoreductase</keyword>
<dbReference type="GO" id="GO:0016705">
    <property type="term" value="F:oxidoreductase activity, acting on paired donors, with incorporation or reduction of molecular oxygen"/>
    <property type="evidence" value="ECO:0007669"/>
    <property type="project" value="InterPro"/>
</dbReference>
<keyword evidence="11" id="KW-1185">Reference proteome</keyword>
<protein>
    <submittedName>
        <fullName evidence="10">O-methyltransferase aclM</fullName>
    </submittedName>
</protein>
<dbReference type="PANTHER" id="PTHR43712">
    <property type="entry name" value="PUTATIVE (AFU_ORTHOLOGUE AFUA_4G14580)-RELATED"/>
    <property type="match status" value="1"/>
</dbReference>
<dbReference type="InterPro" id="IPR001128">
    <property type="entry name" value="Cyt_P450"/>
</dbReference>
<dbReference type="InterPro" id="IPR001077">
    <property type="entry name" value="COMT_C"/>
</dbReference>
<feature type="binding site" description="axial binding residue" evidence="6">
    <location>
        <position position="634"/>
    </location>
    <ligand>
        <name>heme</name>
        <dbReference type="ChEBI" id="CHEBI:30413"/>
    </ligand>
    <ligandPart>
        <name>Fe</name>
        <dbReference type="ChEBI" id="CHEBI:18248"/>
    </ligandPart>
</feature>
<reference evidence="10 11" key="1">
    <citation type="submission" date="2018-12" db="EMBL/GenBank/DDBJ databases">
        <title>Genome sequence and assembly of Colletotrichum trifolii.</title>
        <authorList>
            <person name="Gan P."/>
            <person name="Shirasu K."/>
        </authorList>
    </citation>
    <scope>NUCLEOTIDE SEQUENCE [LARGE SCALE GENOMIC DNA]</scope>
    <source>
        <strain evidence="10 11">543-2</strain>
    </source>
</reference>
<feature type="domain" description="O-methyltransferase dimerisation" evidence="9">
    <location>
        <begin position="87"/>
        <end position="162"/>
    </location>
</feature>
<dbReference type="InterPro" id="IPR016461">
    <property type="entry name" value="COMT-like"/>
</dbReference>
<dbReference type="GO" id="GO:0008171">
    <property type="term" value="F:O-methyltransferase activity"/>
    <property type="evidence" value="ECO:0007669"/>
    <property type="project" value="InterPro"/>
</dbReference>
<dbReference type="SUPFAM" id="SSF46785">
    <property type="entry name" value="Winged helix' DNA-binding domain"/>
    <property type="match status" value="1"/>
</dbReference>
<dbReference type="AlphaFoldDB" id="A0A4R8RLF3"/>
<dbReference type="GO" id="GO:0004497">
    <property type="term" value="F:monooxygenase activity"/>
    <property type="evidence" value="ECO:0007669"/>
    <property type="project" value="UniProtKB-KW"/>
</dbReference>
<dbReference type="GO" id="GO:0005506">
    <property type="term" value="F:iron ion binding"/>
    <property type="evidence" value="ECO:0007669"/>
    <property type="project" value="InterPro"/>
</dbReference>
<evidence type="ECO:0000256" key="4">
    <source>
        <dbReference type="ARBA" id="ARBA00022723"/>
    </source>
</evidence>
<keyword evidence="1 10" id="KW-0489">Methyltransferase</keyword>
<dbReference type="GO" id="GO:0020037">
    <property type="term" value="F:heme binding"/>
    <property type="evidence" value="ECO:0007669"/>
    <property type="project" value="InterPro"/>
</dbReference>
<dbReference type="Pfam" id="PF08100">
    <property type="entry name" value="Dimerisation"/>
    <property type="match status" value="1"/>
</dbReference>
<keyword evidence="6 7" id="KW-0349">Heme</keyword>
<dbReference type="Pfam" id="PF00067">
    <property type="entry name" value="p450"/>
    <property type="match status" value="1"/>
</dbReference>
<dbReference type="InterPro" id="IPR036388">
    <property type="entry name" value="WH-like_DNA-bd_sf"/>
</dbReference>
<dbReference type="SUPFAM" id="SSF48264">
    <property type="entry name" value="Cytochrome P450"/>
    <property type="match status" value="1"/>
</dbReference>
<dbReference type="PROSITE" id="PS00086">
    <property type="entry name" value="CYTOCHROME_P450"/>
    <property type="match status" value="1"/>
</dbReference>
<evidence type="ECO:0000313" key="10">
    <source>
        <dbReference type="EMBL" id="TDZ67858.1"/>
    </source>
</evidence>
<comment type="similarity">
    <text evidence="7">Belongs to the cytochrome P450 family.</text>
</comment>
<evidence type="ECO:0000256" key="7">
    <source>
        <dbReference type="RuleBase" id="RU000461"/>
    </source>
</evidence>
<feature type="domain" description="O-methyltransferase C-terminal" evidence="8">
    <location>
        <begin position="252"/>
        <end position="407"/>
    </location>
</feature>
<keyword evidence="2 10" id="KW-0808">Transferase</keyword>
<dbReference type="InterPro" id="IPR036396">
    <property type="entry name" value="Cyt_P450_sf"/>
</dbReference>
<keyword evidence="5 6" id="KW-0408">Iron</keyword>
<dbReference type="GO" id="GO:0032259">
    <property type="term" value="P:methylation"/>
    <property type="evidence" value="ECO:0007669"/>
    <property type="project" value="UniProtKB-KW"/>
</dbReference>
<dbReference type="EMBL" id="RYZW01000015">
    <property type="protein sequence ID" value="TDZ67858.1"/>
    <property type="molecule type" value="Genomic_DNA"/>
</dbReference>
<proteinExistence type="inferred from homology"/>
<dbReference type="Gene3D" id="1.10.10.10">
    <property type="entry name" value="Winged helix-like DNA-binding domain superfamily/Winged helix DNA-binding domain"/>
    <property type="match status" value="1"/>
</dbReference>
<dbReference type="GO" id="GO:0046983">
    <property type="term" value="F:protein dimerization activity"/>
    <property type="evidence" value="ECO:0007669"/>
    <property type="project" value="InterPro"/>
</dbReference>
<dbReference type="InterPro" id="IPR029063">
    <property type="entry name" value="SAM-dependent_MTases_sf"/>
</dbReference>
<dbReference type="InterPro" id="IPR002401">
    <property type="entry name" value="Cyt_P450_E_grp-I"/>
</dbReference>
<name>A0A4R8RLF3_COLTR</name>
<dbReference type="InterPro" id="IPR012967">
    <property type="entry name" value="COMT_dimerisation"/>
</dbReference>
<organism evidence="10 11">
    <name type="scientific">Colletotrichum trifolii</name>
    <dbReference type="NCBI Taxonomy" id="5466"/>
    <lineage>
        <taxon>Eukaryota</taxon>
        <taxon>Fungi</taxon>
        <taxon>Dikarya</taxon>
        <taxon>Ascomycota</taxon>
        <taxon>Pezizomycotina</taxon>
        <taxon>Sordariomycetes</taxon>
        <taxon>Hypocreomycetidae</taxon>
        <taxon>Glomerellales</taxon>
        <taxon>Glomerellaceae</taxon>
        <taxon>Colletotrichum</taxon>
        <taxon>Colletotrichum orbiculare species complex</taxon>
    </lineage>
</organism>
<keyword evidence="4 6" id="KW-0479">Metal-binding</keyword>
<dbReference type="InterPro" id="IPR017972">
    <property type="entry name" value="Cyt_P450_CS"/>
</dbReference>
<evidence type="ECO:0000256" key="2">
    <source>
        <dbReference type="ARBA" id="ARBA00022679"/>
    </source>
</evidence>
<evidence type="ECO:0000256" key="1">
    <source>
        <dbReference type="ARBA" id="ARBA00022603"/>
    </source>
</evidence>
<evidence type="ECO:0000313" key="11">
    <source>
        <dbReference type="Proteomes" id="UP000295703"/>
    </source>
</evidence>
<comment type="caution">
    <text evidence="10">The sequence shown here is derived from an EMBL/GenBank/DDBJ whole genome shotgun (WGS) entry which is preliminary data.</text>
</comment>
<accession>A0A4R8RLF3</accession>
<gene>
    <name evidence="10" type="primary">aclM</name>
    <name evidence="10" type="ORF">CTRI78_v002659</name>
</gene>
<dbReference type="PRINTS" id="PR00463">
    <property type="entry name" value="EP450I"/>
</dbReference>